<evidence type="ECO:0000256" key="7">
    <source>
        <dbReference type="ARBA" id="ARBA00023136"/>
    </source>
</evidence>
<keyword evidence="5 8" id="KW-0812">Transmembrane</keyword>
<feature type="transmembrane region" description="Helical" evidence="8">
    <location>
        <begin position="376"/>
        <end position="397"/>
    </location>
</feature>
<dbReference type="Pfam" id="PF01594">
    <property type="entry name" value="AI-2E_transport"/>
    <property type="match status" value="1"/>
</dbReference>
<evidence type="ECO:0000256" key="2">
    <source>
        <dbReference type="ARBA" id="ARBA00009773"/>
    </source>
</evidence>
<name>A0A3A8IFA4_9BACT</name>
<evidence type="ECO:0000256" key="5">
    <source>
        <dbReference type="ARBA" id="ARBA00022692"/>
    </source>
</evidence>
<evidence type="ECO:0000313" key="10">
    <source>
        <dbReference type="Proteomes" id="UP000268094"/>
    </source>
</evidence>
<evidence type="ECO:0000256" key="1">
    <source>
        <dbReference type="ARBA" id="ARBA00004651"/>
    </source>
</evidence>
<keyword evidence="6 8" id="KW-1133">Transmembrane helix</keyword>
<proteinExistence type="inferred from homology"/>
<gene>
    <name evidence="9" type="ORF">D7V88_26415</name>
</gene>
<dbReference type="AlphaFoldDB" id="A0A3A8IFA4"/>
<dbReference type="Proteomes" id="UP000268094">
    <property type="component" value="Unassembled WGS sequence"/>
</dbReference>
<dbReference type="InterPro" id="IPR002549">
    <property type="entry name" value="AI-2E-like"/>
</dbReference>
<keyword evidence="3" id="KW-0813">Transport</keyword>
<evidence type="ECO:0000256" key="3">
    <source>
        <dbReference type="ARBA" id="ARBA00022448"/>
    </source>
</evidence>
<dbReference type="PANTHER" id="PTHR21716:SF53">
    <property type="entry name" value="PERMEASE PERM-RELATED"/>
    <property type="match status" value="1"/>
</dbReference>
<feature type="transmembrane region" description="Helical" evidence="8">
    <location>
        <begin position="327"/>
        <end position="345"/>
    </location>
</feature>
<comment type="similarity">
    <text evidence="2">Belongs to the autoinducer-2 exporter (AI-2E) (TC 2.A.86) family.</text>
</comment>
<feature type="transmembrane region" description="Helical" evidence="8">
    <location>
        <begin position="207"/>
        <end position="227"/>
    </location>
</feature>
<evidence type="ECO:0000256" key="8">
    <source>
        <dbReference type="SAM" id="Phobius"/>
    </source>
</evidence>
<evidence type="ECO:0000313" key="9">
    <source>
        <dbReference type="EMBL" id="RKG81296.1"/>
    </source>
</evidence>
<dbReference type="EMBL" id="RAVZ01000212">
    <property type="protein sequence ID" value="RKG81296.1"/>
    <property type="molecule type" value="Genomic_DNA"/>
</dbReference>
<dbReference type="RefSeq" id="WP_120543402.1">
    <property type="nucleotide sequence ID" value="NZ_RAVZ01000212.1"/>
</dbReference>
<dbReference type="PANTHER" id="PTHR21716">
    <property type="entry name" value="TRANSMEMBRANE PROTEIN"/>
    <property type="match status" value="1"/>
</dbReference>
<feature type="transmembrane region" description="Helical" evidence="8">
    <location>
        <begin position="352"/>
        <end position="370"/>
    </location>
</feature>
<feature type="transmembrane region" description="Helical" evidence="8">
    <location>
        <begin position="259"/>
        <end position="282"/>
    </location>
</feature>
<feature type="transmembrane region" description="Helical" evidence="8">
    <location>
        <begin position="72"/>
        <end position="99"/>
    </location>
</feature>
<protein>
    <submittedName>
        <fullName evidence="9">AI-2E family transporter</fullName>
    </submittedName>
</protein>
<sequence>MRGDREAVIGRRKKGSERAVKVLQQAPAPEISPVLHVVHPEPVPPAGDPAALDEAAARRVDLVWSGAMVGSLALVFALLSVFGGVAVPVLLALTGAYAFNPVVTLLEKRGLDRTLGTSLLFVAGTLLMVGAGLYLVPVFRDEAAKLPGFFSRASTQVVPQVESLLGMSLPELVSQRTAELGEKASELVQSAGPTAARLVASFAGNTARFVTTLLGLSVVPVLAFFFLQDYPRLMESIRDLLPRRSVALLSQRFREVDEVLSAFVQGQLAVGAILSVIYAVGLSVARIDLAIAIGLIAGFGNMVPYLGTGIGVVLALMGVLLSWQGPWQLAVVAATFVGGQMLEGFVITPRVVGEKVGLSAVAVILAVLAFGELFGFVGILLAVPASAILKVVLSVVIQRYRRTDLYKGGAGGP</sequence>
<feature type="transmembrane region" description="Helical" evidence="8">
    <location>
        <begin position="289"/>
        <end position="321"/>
    </location>
</feature>
<dbReference type="GO" id="GO:0005886">
    <property type="term" value="C:plasma membrane"/>
    <property type="evidence" value="ECO:0007669"/>
    <property type="project" value="UniProtKB-SubCell"/>
</dbReference>
<dbReference type="OrthoDB" id="5792512at2"/>
<evidence type="ECO:0000256" key="6">
    <source>
        <dbReference type="ARBA" id="ARBA00022989"/>
    </source>
</evidence>
<feature type="transmembrane region" description="Helical" evidence="8">
    <location>
        <begin position="119"/>
        <end position="139"/>
    </location>
</feature>
<organism evidence="9 10">
    <name type="scientific">Corallococcus terminator</name>
    <dbReference type="NCBI Taxonomy" id="2316733"/>
    <lineage>
        <taxon>Bacteria</taxon>
        <taxon>Pseudomonadati</taxon>
        <taxon>Myxococcota</taxon>
        <taxon>Myxococcia</taxon>
        <taxon>Myxococcales</taxon>
        <taxon>Cystobacterineae</taxon>
        <taxon>Myxococcaceae</taxon>
        <taxon>Corallococcus</taxon>
    </lineage>
</organism>
<dbReference type="GO" id="GO:0055085">
    <property type="term" value="P:transmembrane transport"/>
    <property type="evidence" value="ECO:0007669"/>
    <property type="project" value="TreeGrafter"/>
</dbReference>
<accession>A0A3A8IFA4</accession>
<reference evidence="10" key="1">
    <citation type="submission" date="2018-09" db="EMBL/GenBank/DDBJ databases">
        <authorList>
            <person name="Livingstone P.G."/>
            <person name="Whitworth D.E."/>
        </authorList>
    </citation>
    <scope>NUCLEOTIDE SEQUENCE [LARGE SCALE GENOMIC DNA]</scope>
    <source>
        <strain evidence="10">CA054A</strain>
    </source>
</reference>
<keyword evidence="4" id="KW-1003">Cell membrane</keyword>
<keyword evidence="10" id="KW-1185">Reference proteome</keyword>
<comment type="caution">
    <text evidence="9">The sequence shown here is derived from an EMBL/GenBank/DDBJ whole genome shotgun (WGS) entry which is preliminary data.</text>
</comment>
<evidence type="ECO:0000256" key="4">
    <source>
        <dbReference type="ARBA" id="ARBA00022475"/>
    </source>
</evidence>
<comment type="subcellular location">
    <subcellularLocation>
        <location evidence="1">Cell membrane</location>
        <topology evidence="1">Multi-pass membrane protein</topology>
    </subcellularLocation>
</comment>
<keyword evidence="7 8" id="KW-0472">Membrane</keyword>